<comment type="subcellular location">
    <subcellularLocation>
        <location evidence="1">Nucleus</location>
    </subcellularLocation>
</comment>
<keyword evidence="3" id="KW-0539">Nucleus</keyword>
<proteinExistence type="evidence at transcript level"/>
<reference evidence="4" key="1">
    <citation type="submission" date="2020-04" db="EMBL/GenBank/DDBJ databases">
        <authorList>
            <person name="Neveu A P."/>
        </authorList>
    </citation>
    <scope>NUCLEOTIDE SEQUENCE</scope>
    <source>
        <tissue evidence="4">Whole embryo</tissue>
    </source>
</reference>
<protein>
    <submittedName>
        <fullName evidence="4">Integrator complex subunit 2</fullName>
    </submittedName>
</protein>
<dbReference type="PANTHER" id="PTHR28608:SF1">
    <property type="entry name" value="INTEGRATOR COMPLEX SUBUNIT 2"/>
    <property type="match status" value="1"/>
</dbReference>
<evidence type="ECO:0000256" key="3">
    <source>
        <dbReference type="ARBA" id="ARBA00023242"/>
    </source>
</evidence>
<dbReference type="PRINTS" id="PR02105">
    <property type="entry name" value="INTSUBUNIT2"/>
</dbReference>
<dbReference type="InterPro" id="IPR029321">
    <property type="entry name" value="INTS2"/>
</dbReference>
<dbReference type="EMBL" id="LR786005">
    <property type="protein sequence ID" value="CAB3256441.1"/>
    <property type="molecule type" value="mRNA"/>
</dbReference>
<gene>
    <name evidence="4" type="primary">Ints2</name>
</gene>
<dbReference type="AlphaFoldDB" id="A0A6F9DEJ0"/>
<dbReference type="GO" id="GO:0032039">
    <property type="term" value="C:integrator complex"/>
    <property type="evidence" value="ECO:0007669"/>
    <property type="project" value="InterPro"/>
</dbReference>
<dbReference type="InterPro" id="IPR026236">
    <property type="entry name" value="Int2_metazoa"/>
</dbReference>
<evidence type="ECO:0000313" key="4">
    <source>
        <dbReference type="EMBL" id="CAB3256441.1"/>
    </source>
</evidence>
<dbReference type="Pfam" id="PF14750">
    <property type="entry name" value="INTS2"/>
    <property type="match status" value="1"/>
</dbReference>
<evidence type="ECO:0000256" key="1">
    <source>
        <dbReference type="ARBA" id="ARBA00004123"/>
    </source>
</evidence>
<sequence length="1191" mass="132786">MMSYTVEPSIFVMMSNLDIQGLLQLPACKVRPLLPSLVRMSLCTSLDTSTEWQEKRKLLLQLLSGLSAVNDIIALLSVDFHDLEEDARKEQQLRSKMGVGALGESSLISGIKQQGLMLEFERSEPARRFRIVLSELLPHILQIESHDLSSSSVPQSVSDSELFTCSAYFEDVSDVLCILCAELPKLLRLPVVCEALLCLNNGTEVMCKLVANNPESFMSVCNSLLGLENDKKVCSINEQLRCTALQTLCIMNPNYMLTTRDLCVHNCKLPDLAVKLTLHHKELANQSLEEFHSVSGLVAFASGLLLGNDVKVRLWFATYIRQNKDPKDCILRQQLVKELRSIVKKAEVPIENSSSESNDNISSQSSNTPALGNSNSMYLLLEQNCLRASAILRLYCALKAIASVKFSQEESDLILQLITCFPPMSALGIRFVSIALGMLLACPQLVAEEQESQVIRWIKWLASHSSEMENVGPEGCSFAEQLLLTAIHLHGDRRAAAVRLACATLGMRMKVSNSSLNRLKHIFTEEVFPTHVVAAHATQVPVTKNLNDAMTGYLPVHCVYQLLKTRAFSQGRISVKDWIYKQICSATSPLHPQLQPLIQQFVVTIVTPLSKGHHIKEDGILNEPFTEEQIMEVFGISLDSLKLGKKQNYSPIDSCTLTSKLLMLYYVLQYEDSILNNMKTLALIQNRPARYSSSLINQIPVKLLLYKAQRQPKCSQGLYPALLGLLITHLPHLCMVDDWMQDLDFLTNSMQSVSRQANSGLGGSGKSFTNKQFLQGLERVSVNPAPALMHLKMLTHPRVPCDSIICYANSFTQGLLHLLNDKVSRRVRQEAQKLWFKLNSVIPLKLWVLTVSSLQTPHAGKKLTPQIRVTFEALVNNPLLPLNVDSRILKCPDLLPIILRILSACLSASHSQSTALLKANPTLDSSKSSARSSSPLGFTPVSENEKDELRIALNAAQNSAVVQLLIEICMCHERVNPNDDDINLLTCQREVQCLICSQLHQMFIADPNVAKLVHFQGYASEMIPVLVAGVPSMHICLDFIPEMLQHTKRLQHLFAFELASHISLQYPLPKSLAIAKLCINTISTFVTVVPSKSQCSFFSRAIATFPNFTKAFPPLTKDCISILQQLGRMVQAEILSKFSHISTVFVASPDDWDFDKDSSFCKELNGAVDPLLLFYQDTRKTFFKMIQAVLD</sequence>
<comment type="similarity">
    <text evidence="2">Belongs to the Integrator subunit 2 family.</text>
</comment>
<organism evidence="4">
    <name type="scientific">Phallusia mammillata</name>
    <dbReference type="NCBI Taxonomy" id="59560"/>
    <lineage>
        <taxon>Eukaryota</taxon>
        <taxon>Metazoa</taxon>
        <taxon>Chordata</taxon>
        <taxon>Tunicata</taxon>
        <taxon>Ascidiacea</taxon>
        <taxon>Phlebobranchia</taxon>
        <taxon>Ascidiidae</taxon>
        <taxon>Phallusia</taxon>
    </lineage>
</organism>
<name>A0A6F9DEJ0_9ASCI</name>
<dbReference type="GO" id="GO:0034472">
    <property type="term" value="P:snRNA 3'-end processing"/>
    <property type="evidence" value="ECO:0007669"/>
    <property type="project" value="TreeGrafter"/>
</dbReference>
<dbReference type="PANTHER" id="PTHR28608">
    <property type="entry name" value="INTEGRATOR COMPLEX SUBUNIT 2"/>
    <property type="match status" value="1"/>
</dbReference>
<accession>A0A6F9DEJ0</accession>
<evidence type="ECO:0000256" key="2">
    <source>
        <dbReference type="ARBA" id="ARBA00006705"/>
    </source>
</evidence>